<dbReference type="EMBL" id="BAAAND010000005">
    <property type="protein sequence ID" value="GAA1582972.1"/>
    <property type="molecule type" value="Genomic_DNA"/>
</dbReference>
<organism evidence="1 2">
    <name type="scientific">Kribbella karoonensis</name>
    <dbReference type="NCBI Taxonomy" id="324851"/>
    <lineage>
        <taxon>Bacteria</taxon>
        <taxon>Bacillati</taxon>
        <taxon>Actinomycetota</taxon>
        <taxon>Actinomycetes</taxon>
        <taxon>Propionibacteriales</taxon>
        <taxon>Kribbellaceae</taxon>
        <taxon>Kribbella</taxon>
    </lineage>
</organism>
<dbReference type="Proteomes" id="UP001500190">
    <property type="component" value="Unassembled WGS sequence"/>
</dbReference>
<dbReference type="InterPro" id="IPR046175">
    <property type="entry name" value="DUF6177"/>
</dbReference>
<accession>A0ABN2DPV5</accession>
<comment type="caution">
    <text evidence="1">The sequence shown here is derived from an EMBL/GenBank/DDBJ whole genome shotgun (WGS) entry which is preliminary data.</text>
</comment>
<dbReference type="RefSeq" id="WP_344191379.1">
    <property type="nucleotide sequence ID" value="NZ_BAAAND010000005.1"/>
</dbReference>
<evidence type="ECO:0000313" key="1">
    <source>
        <dbReference type="EMBL" id="GAA1582972.1"/>
    </source>
</evidence>
<evidence type="ECO:0000313" key="2">
    <source>
        <dbReference type="Proteomes" id="UP001500190"/>
    </source>
</evidence>
<reference evidence="1 2" key="1">
    <citation type="journal article" date="2019" name="Int. J. Syst. Evol. Microbiol.">
        <title>The Global Catalogue of Microorganisms (GCM) 10K type strain sequencing project: providing services to taxonomists for standard genome sequencing and annotation.</title>
        <authorList>
            <consortium name="The Broad Institute Genomics Platform"/>
            <consortium name="The Broad Institute Genome Sequencing Center for Infectious Disease"/>
            <person name="Wu L."/>
            <person name="Ma J."/>
        </authorList>
    </citation>
    <scope>NUCLEOTIDE SEQUENCE [LARGE SCALE GENOMIC DNA]</scope>
    <source>
        <strain evidence="1 2">JCM 14304</strain>
    </source>
</reference>
<gene>
    <name evidence="1" type="ORF">GCM10009742_29880</name>
</gene>
<protein>
    <submittedName>
        <fullName evidence="1">Uncharacterized protein</fullName>
    </submittedName>
</protein>
<name>A0ABN2DPV5_9ACTN</name>
<proteinExistence type="predicted"/>
<sequence>MTSELDFLPAVDTYTDKVLVVEQHRPVIGLSTWLLDAAIAAERSDRELQLVTSSGSRVTEAVRTQLLASGTRWVVESSNGYYDGLSGIELAWDGASFMPVGGKEAPRLTRDWLTRPENVTTTLQVVTRVRYPAVESTVVGLATEFLIERLAGGPPAGWGTEEPVSRPWDARALTSFCRRWVPHGTLITVTGPYPTGDCRPTTGVLEVDVCQGGIEETTTIAIGRQGSRAPDPDNLLPVLRDFTERFEVVSAVFLAAGTAPDTCTLPRYTGFPRPVGLVLGAEGRAALGPEAAPAIESGSAVSIGDDTCLWFPVGTGHTPRDWVTFAGLFRRIAAATAKHGGQEAVPAVKFRMPD</sequence>
<keyword evidence="2" id="KW-1185">Reference proteome</keyword>
<dbReference type="Pfam" id="PF19674">
    <property type="entry name" value="DUF6177"/>
    <property type="match status" value="1"/>
</dbReference>